<organism evidence="2 3">
    <name type="scientific">Aulographum hederae CBS 113979</name>
    <dbReference type="NCBI Taxonomy" id="1176131"/>
    <lineage>
        <taxon>Eukaryota</taxon>
        <taxon>Fungi</taxon>
        <taxon>Dikarya</taxon>
        <taxon>Ascomycota</taxon>
        <taxon>Pezizomycotina</taxon>
        <taxon>Dothideomycetes</taxon>
        <taxon>Pleosporomycetidae</taxon>
        <taxon>Aulographales</taxon>
        <taxon>Aulographaceae</taxon>
    </lineage>
</organism>
<proteinExistence type="predicted"/>
<dbReference type="Proteomes" id="UP000800041">
    <property type="component" value="Unassembled WGS sequence"/>
</dbReference>
<evidence type="ECO:0008006" key="4">
    <source>
        <dbReference type="Google" id="ProtNLM"/>
    </source>
</evidence>
<keyword evidence="3" id="KW-1185">Reference proteome</keyword>
<dbReference type="OrthoDB" id="3780939at2759"/>
<dbReference type="EMBL" id="ML977144">
    <property type="protein sequence ID" value="KAF1989605.1"/>
    <property type="molecule type" value="Genomic_DNA"/>
</dbReference>
<accession>A0A6G1H8X0</accession>
<evidence type="ECO:0000256" key="1">
    <source>
        <dbReference type="SAM" id="MobiDB-lite"/>
    </source>
</evidence>
<protein>
    <recommendedName>
        <fullName evidence="4">Clr5 domain-containing protein</fullName>
    </recommendedName>
</protein>
<sequence length="193" mass="21884">MPRPAVDLTPYKETILGLYEGGVAPGEIANYVAQTFELPTLSDRTIRRRLEDWKDDYTPRRNKTTQTPLLRVRIKELFNGERYLDDGTVLKTGTVGMRDDAILDILREEGFQIALRALVKIRKEEGLVRRGRGDWEAWEKGNNGGQDEQDGQDGHDEQEKQDGQDEQREGHDGEGETRQEAAFEGARGQPEAS</sequence>
<gene>
    <name evidence="2" type="ORF">K402DRAFT_401719</name>
</gene>
<name>A0A6G1H8X0_9PEZI</name>
<evidence type="ECO:0000313" key="2">
    <source>
        <dbReference type="EMBL" id="KAF1989605.1"/>
    </source>
</evidence>
<feature type="compositionally biased region" description="Basic and acidic residues" evidence="1">
    <location>
        <begin position="152"/>
        <end position="181"/>
    </location>
</feature>
<dbReference type="AlphaFoldDB" id="A0A6G1H8X0"/>
<reference evidence="2" key="1">
    <citation type="journal article" date="2020" name="Stud. Mycol.">
        <title>101 Dothideomycetes genomes: a test case for predicting lifestyles and emergence of pathogens.</title>
        <authorList>
            <person name="Haridas S."/>
            <person name="Albert R."/>
            <person name="Binder M."/>
            <person name="Bloem J."/>
            <person name="Labutti K."/>
            <person name="Salamov A."/>
            <person name="Andreopoulos B."/>
            <person name="Baker S."/>
            <person name="Barry K."/>
            <person name="Bills G."/>
            <person name="Bluhm B."/>
            <person name="Cannon C."/>
            <person name="Castanera R."/>
            <person name="Culley D."/>
            <person name="Daum C."/>
            <person name="Ezra D."/>
            <person name="Gonzalez J."/>
            <person name="Henrissat B."/>
            <person name="Kuo A."/>
            <person name="Liang C."/>
            <person name="Lipzen A."/>
            <person name="Lutzoni F."/>
            <person name="Magnuson J."/>
            <person name="Mondo S."/>
            <person name="Nolan M."/>
            <person name="Ohm R."/>
            <person name="Pangilinan J."/>
            <person name="Park H.-J."/>
            <person name="Ramirez L."/>
            <person name="Alfaro M."/>
            <person name="Sun H."/>
            <person name="Tritt A."/>
            <person name="Yoshinaga Y."/>
            <person name="Zwiers L.-H."/>
            <person name="Turgeon B."/>
            <person name="Goodwin S."/>
            <person name="Spatafora J."/>
            <person name="Crous P."/>
            <person name="Grigoriev I."/>
        </authorList>
    </citation>
    <scope>NUCLEOTIDE SEQUENCE</scope>
    <source>
        <strain evidence="2">CBS 113979</strain>
    </source>
</reference>
<feature type="region of interest" description="Disordered" evidence="1">
    <location>
        <begin position="136"/>
        <end position="193"/>
    </location>
</feature>
<evidence type="ECO:0000313" key="3">
    <source>
        <dbReference type="Proteomes" id="UP000800041"/>
    </source>
</evidence>